<reference evidence="5" key="1">
    <citation type="journal article" date="2020" name="MBio">
        <title>Horizontal gene transfer to a defensive symbiont with a reduced genome amongst a multipartite beetle microbiome.</title>
        <authorList>
            <person name="Waterworth S.C."/>
            <person name="Florez L.V."/>
            <person name="Rees E.R."/>
            <person name="Hertweck C."/>
            <person name="Kaltenpoth M."/>
            <person name="Kwan J.C."/>
        </authorList>
    </citation>
    <scope>NUCLEOTIDE SEQUENCE [LARGE SCALE GENOMIC DNA]</scope>
</reference>
<accession>A0A7V8FJ95</accession>
<dbReference type="AlphaFoldDB" id="A0A7V8FJ95"/>
<evidence type="ECO:0000256" key="1">
    <source>
        <dbReference type="SAM" id="MobiDB-lite"/>
    </source>
</evidence>
<name>A0A7V8FJ95_STEMA</name>
<keyword evidence="2" id="KW-0812">Transmembrane</keyword>
<dbReference type="InterPro" id="IPR050266">
    <property type="entry name" value="AB_hydrolase_sf"/>
</dbReference>
<dbReference type="PANTHER" id="PTHR43798">
    <property type="entry name" value="MONOACYLGLYCEROL LIPASE"/>
    <property type="match status" value="1"/>
</dbReference>
<evidence type="ECO:0000259" key="3">
    <source>
        <dbReference type="Pfam" id="PF00561"/>
    </source>
</evidence>
<feature type="domain" description="AB hydrolase-1" evidence="3">
    <location>
        <begin position="71"/>
        <end position="177"/>
    </location>
</feature>
<organism evidence="4 5">
    <name type="scientific">Stenotrophomonas maltophilia</name>
    <name type="common">Pseudomonas maltophilia</name>
    <name type="synonym">Xanthomonas maltophilia</name>
    <dbReference type="NCBI Taxonomy" id="40324"/>
    <lineage>
        <taxon>Bacteria</taxon>
        <taxon>Pseudomonadati</taxon>
        <taxon>Pseudomonadota</taxon>
        <taxon>Gammaproteobacteria</taxon>
        <taxon>Lysobacterales</taxon>
        <taxon>Lysobacteraceae</taxon>
        <taxon>Stenotrophomonas</taxon>
        <taxon>Stenotrophomonas maltophilia group</taxon>
    </lineage>
</organism>
<dbReference type="Proteomes" id="UP000487117">
    <property type="component" value="Unassembled WGS sequence"/>
</dbReference>
<evidence type="ECO:0000256" key="2">
    <source>
        <dbReference type="SAM" id="Phobius"/>
    </source>
</evidence>
<keyword evidence="4" id="KW-0378">Hydrolase</keyword>
<dbReference type="PANTHER" id="PTHR43798:SF33">
    <property type="entry name" value="HYDROLASE, PUTATIVE (AFU_ORTHOLOGUE AFUA_2G14860)-RELATED"/>
    <property type="match status" value="1"/>
</dbReference>
<dbReference type="SUPFAM" id="SSF53474">
    <property type="entry name" value="alpha/beta-Hydrolases"/>
    <property type="match status" value="1"/>
</dbReference>
<dbReference type="InterPro" id="IPR029058">
    <property type="entry name" value="AB_hydrolase_fold"/>
</dbReference>
<dbReference type="InterPro" id="IPR000073">
    <property type="entry name" value="AB_hydrolase_1"/>
</dbReference>
<protein>
    <submittedName>
        <fullName evidence="4">Putative aminoacrylate hydrolase RutD</fullName>
    </submittedName>
</protein>
<dbReference type="EMBL" id="WNDS01000001">
    <property type="protein sequence ID" value="KAF1017089.1"/>
    <property type="molecule type" value="Genomic_DNA"/>
</dbReference>
<feature type="transmembrane region" description="Helical" evidence="2">
    <location>
        <begin position="12"/>
        <end position="35"/>
    </location>
</feature>
<dbReference type="Pfam" id="PF00561">
    <property type="entry name" value="Abhydrolase_1"/>
    <property type="match status" value="1"/>
</dbReference>
<comment type="caution">
    <text evidence="4">The sequence shown here is derived from an EMBL/GenBank/DDBJ whole genome shotgun (WGS) entry which is preliminary data.</text>
</comment>
<dbReference type="GO" id="GO:0016787">
    <property type="term" value="F:hydrolase activity"/>
    <property type="evidence" value="ECO:0007669"/>
    <property type="project" value="UniProtKB-KW"/>
</dbReference>
<sequence>MTKVRGWRRVGRWLKWALIGLVAVLVLLGIIGAIYEALQRRQAETTYPPHGTLVDIGGRLMHIDCRGTGSPTVILESGLGTGGTLDWARVHDRIAGFTRTCAYDRAGIMHSPAKDTPQRAGAVADDLHALLAAAGIDDPLVLVGHSIGGPYIPTYAGRYGQQVAGLVMVDPSHPDQVARLGKLVTVSVHPRKVSLMLDTVSLLSRTGIVRLLFSRSSQDGRSAQDAAHMAAYASLSIKGAKAEIDGFDDTMDDARAVHDLGDRPLIVLTALKPFKPAELKSLGLSPAEGLRFKQEWRALHAEQAAMSRRGRQQIVGDLGHYIQIDQPDRVVAAVREVVDDVRAGHASPQQSTGTSGAHEPKGLQ</sequence>
<dbReference type="Gene3D" id="3.40.50.1820">
    <property type="entry name" value="alpha/beta hydrolase"/>
    <property type="match status" value="1"/>
</dbReference>
<keyword evidence="2" id="KW-0472">Membrane</keyword>
<proteinExistence type="predicted"/>
<evidence type="ECO:0000313" key="4">
    <source>
        <dbReference type="EMBL" id="KAF1017089.1"/>
    </source>
</evidence>
<keyword evidence="2" id="KW-1133">Transmembrane helix</keyword>
<evidence type="ECO:0000313" key="5">
    <source>
        <dbReference type="Proteomes" id="UP000487117"/>
    </source>
</evidence>
<feature type="region of interest" description="Disordered" evidence="1">
    <location>
        <begin position="343"/>
        <end position="364"/>
    </location>
</feature>
<dbReference type="GO" id="GO:0016020">
    <property type="term" value="C:membrane"/>
    <property type="evidence" value="ECO:0007669"/>
    <property type="project" value="TreeGrafter"/>
</dbReference>
<gene>
    <name evidence="4" type="primary">rutD</name>
    <name evidence="4" type="ORF">GAK31_00348</name>
</gene>